<dbReference type="Pfam" id="PF00005">
    <property type="entry name" value="ABC_tran"/>
    <property type="match status" value="1"/>
</dbReference>
<dbReference type="InterPro" id="IPR051535">
    <property type="entry name" value="Siderophore_ABC-ATPase"/>
</dbReference>
<dbReference type="PROSITE" id="PS00211">
    <property type="entry name" value="ABC_TRANSPORTER_1"/>
    <property type="match status" value="1"/>
</dbReference>
<dbReference type="GO" id="GO:0005524">
    <property type="term" value="F:ATP binding"/>
    <property type="evidence" value="ECO:0007669"/>
    <property type="project" value="UniProtKB-KW"/>
</dbReference>
<dbReference type="CDD" id="cd03214">
    <property type="entry name" value="ABC_Iron-Siderophores_B12_Hemin"/>
    <property type="match status" value="1"/>
</dbReference>
<dbReference type="Gene3D" id="3.40.50.300">
    <property type="entry name" value="P-loop containing nucleotide triphosphate hydrolases"/>
    <property type="match status" value="1"/>
</dbReference>
<organism evidence="12 13">
    <name type="scientific">Moritella yayanosii</name>
    <dbReference type="NCBI Taxonomy" id="69539"/>
    <lineage>
        <taxon>Bacteria</taxon>
        <taxon>Pseudomonadati</taxon>
        <taxon>Pseudomonadota</taxon>
        <taxon>Gammaproteobacteria</taxon>
        <taxon>Alteromonadales</taxon>
        <taxon>Moritellaceae</taxon>
        <taxon>Moritella</taxon>
    </lineage>
</organism>
<proteinExistence type="inferred from homology"/>
<keyword evidence="6" id="KW-0547">Nucleotide-binding</keyword>
<protein>
    <submittedName>
        <fullName evidence="12">Putative iron-siderophore ABC transporter, ATPase component</fullName>
    </submittedName>
</protein>
<dbReference type="OrthoDB" id="5292475at2"/>
<dbReference type="InterPro" id="IPR003593">
    <property type="entry name" value="AAA+_ATPase"/>
</dbReference>
<evidence type="ECO:0000256" key="5">
    <source>
        <dbReference type="ARBA" id="ARBA00022496"/>
    </source>
</evidence>
<evidence type="ECO:0000256" key="10">
    <source>
        <dbReference type="ARBA" id="ARBA00023136"/>
    </source>
</evidence>
<dbReference type="PANTHER" id="PTHR42771">
    <property type="entry name" value="IRON(3+)-HYDROXAMATE IMPORT ATP-BINDING PROTEIN FHUC"/>
    <property type="match status" value="1"/>
</dbReference>
<keyword evidence="9" id="KW-0406">Ion transport</keyword>
<dbReference type="PROSITE" id="PS50893">
    <property type="entry name" value="ABC_TRANSPORTER_2"/>
    <property type="match status" value="1"/>
</dbReference>
<dbReference type="FunFam" id="3.40.50.300:FF:000134">
    <property type="entry name" value="Iron-enterobactin ABC transporter ATP-binding protein"/>
    <property type="match status" value="1"/>
</dbReference>
<feature type="domain" description="ABC transporter" evidence="11">
    <location>
        <begin position="3"/>
        <end position="239"/>
    </location>
</feature>
<evidence type="ECO:0000313" key="13">
    <source>
        <dbReference type="Proteomes" id="UP000250163"/>
    </source>
</evidence>
<dbReference type="RefSeq" id="WP_112714832.1">
    <property type="nucleotide sequence ID" value="NZ_LS483250.1"/>
</dbReference>
<evidence type="ECO:0000256" key="3">
    <source>
        <dbReference type="ARBA" id="ARBA00022448"/>
    </source>
</evidence>
<gene>
    <name evidence="12" type="ORF">MORIYA_2149</name>
</gene>
<evidence type="ECO:0000256" key="6">
    <source>
        <dbReference type="ARBA" id="ARBA00022741"/>
    </source>
</evidence>
<dbReference type="GO" id="GO:0016887">
    <property type="term" value="F:ATP hydrolysis activity"/>
    <property type="evidence" value="ECO:0007669"/>
    <property type="project" value="InterPro"/>
</dbReference>
<dbReference type="SUPFAM" id="SSF52540">
    <property type="entry name" value="P-loop containing nucleoside triphosphate hydrolases"/>
    <property type="match status" value="1"/>
</dbReference>
<reference evidence="13" key="1">
    <citation type="submission" date="2018-05" db="EMBL/GenBank/DDBJ databases">
        <authorList>
            <person name="Cea G.-C."/>
            <person name="William W."/>
        </authorList>
    </citation>
    <scope>NUCLEOTIDE SEQUENCE [LARGE SCALE GENOMIC DNA]</scope>
    <source>
        <strain evidence="13">DB21MT 5</strain>
    </source>
</reference>
<dbReference type="InterPro" id="IPR003439">
    <property type="entry name" value="ABC_transporter-like_ATP-bd"/>
</dbReference>
<evidence type="ECO:0000256" key="1">
    <source>
        <dbReference type="ARBA" id="ARBA00004202"/>
    </source>
</evidence>
<evidence type="ECO:0000256" key="9">
    <source>
        <dbReference type="ARBA" id="ARBA00023065"/>
    </source>
</evidence>
<dbReference type="Proteomes" id="UP000250163">
    <property type="component" value="Chromosome MORIYA"/>
</dbReference>
<accession>A0A330LNQ2</accession>
<dbReference type="EMBL" id="LS483250">
    <property type="protein sequence ID" value="SQD78627.1"/>
    <property type="molecule type" value="Genomic_DNA"/>
</dbReference>
<evidence type="ECO:0000256" key="2">
    <source>
        <dbReference type="ARBA" id="ARBA00005417"/>
    </source>
</evidence>
<keyword evidence="10" id="KW-0472">Membrane</keyword>
<evidence type="ECO:0000256" key="8">
    <source>
        <dbReference type="ARBA" id="ARBA00023004"/>
    </source>
</evidence>
<name>A0A330LNQ2_9GAMM</name>
<keyword evidence="4" id="KW-1003">Cell membrane</keyword>
<sequence>MTLKIDNVSFAYQADHKILDAISLTFEPGKFYVIIGQNGCGKSTLFNLIMRHLPLSSGLISINGKDLQQLSFKEQAQRVSVLSQSMPLPEFMTVADMVMQGRFCYQGFFSRFSAEDRTIAEQAMQKMQLTELANKRLSTLSGGQQQRARMAMLLTQQTDIVLLDEPTTHLDLKHQYMLLDLGRELAQQGKIVVAILHDMTQAALYADHVIVLAEQKIYAQGAAQSVITDTMMQHVFHVNTSRVGNEKVGIHVPTHLIA</sequence>
<comment type="similarity">
    <text evidence="2">Belongs to the ABC transporter superfamily.</text>
</comment>
<dbReference type="PANTHER" id="PTHR42771:SF2">
    <property type="entry name" value="IRON(3+)-HYDROXAMATE IMPORT ATP-BINDING PROTEIN FHUC"/>
    <property type="match status" value="1"/>
</dbReference>
<dbReference type="InterPro" id="IPR027417">
    <property type="entry name" value="P-loop_NTPase"/>
</dbReference>
<comment type="subcellular location">
    <subcellularLocation>
        <location evidence="1">Cell membrane</location>
        <topology evidence="1">Peripheral membrane protein</topology>
    </subcellularLocation>
</comment>
<evidence type="ECO:0000256" key="4">
    <source>
        <dbReference type="ARBA" id="ARBA00022475"/>
    </source>
</evidence>
<keyword evidence="13" id="KW-1185">Reference proteome</keyword>
<keyword evidence="7" id="KW-0067">ATP-binding</keyword>
<dbReference type="AlphaFoldDB" id="A0A330LNQ2"/>
<evidence type="ECO:0000259" key="11">
    <source>
        <dbReference type="PROSITE" id="PS50893"/>
    </source>
</evidence>
<dbReference type="KEGG" id="mya:MORIYA_2149"/>
<keyword evidence="5" id="KW-0410">Iron transport</keyword>
<dbReference type="GO" id="GO:0006826">
    <property type="term" value="P:iron ion transport"/>
    <property type="evidence" value="ECO:0007669"/>
    <property type="project" value="UniProtKB-KW"/>
</dbReference>
<dbReference type="GO" id="GO:0005886">
    <property type="term" value="C:plasma membrane"/>
    <property type="evidence" value="ECO:0007669"/>
    <property type="project" value="UniProtKB-SubCell"/>
</dbReference>
<evidence type="ECO:0000256" key="7">
    <source>
        <dbReference type="ARBA" id="ARBA00022840"/>
    </source>
</evidence>
<dbReference type="SMART" id="SM00382">
    <property type="entry name" value="AAA"/>
    <property type="match status" value="1"/>
</dbReference>
<keyword evidence="8" id="KW-0408">Iron</keyword>
<keyword evidence="3" id="KW-0813">Transport</keyword>
<evidence type="ECO:0000313" key="12">
    <source>
        <dbReference type="EMBL" id="SQD78627.1"/>
    </source>
</evidence>
<dbReference type="InterPro" id="IPR017871">
    <property type="entry name" value="ABC_transporter-like_CS"/>
</dbReference>